<dbReference type="InterPro" id="IPR036890">
    <property type="entry name" value="HATPase_C_sf"/>
</dbReference>
<keyword evidence="1 5" id="KW-0418">Kinase</keyword>
<protein>
    <submittedName>
        <fullName evidence="5">Sensor histidine kinase</fullName>
    </submittedName>
</protein>
<sequence length="643" mass="73219">MKHKKQVISFGLIALIIGISFTALLFYVHWETDRRLSVQGGRIDLSDWEQQPDRNLVSLTGEWEFYWKRLVTDKELREGVKPDLLVTAPKVWNRYRINGKGLGGTGFGTYRLHVTGIRKGEPLALWIPTFSTAYRIYIDGKLLAANGVVSAYEKDGKPEYRLNQVCFTPSGNSLDMIIQVSNYTYARGGMWGTLYLGTPKRIESSRDLLLFRDSFLLGSFFVMAFIYGSLFFFRRREKSHIFFSALCGMIAVRTLLHGSYLFKTFFPFLGFSAIIRADYMTLYWIPILLGLLFQKLFPDEIHQKALKIFTGYAVFMTALTLLTPVSFFTSLIYGIEIMIFIISGYLFIRMCAAVFRDRIHAALIMTGGLVVLECCVFDILFQNNIVNAGLLELTPIGFFLMLLGQAHVLAESFAETIRKKEETLLQLQASLERERKSELKFLNSQIRPHFIHNALNTILSISRKDVPRSQELLVEFSSYLRGCFDFKNLEDMIPIEKELEFIRSYLSLEQARFGDRLKVRYDIDDQSVRVPPLILQPLVENAVIHGIRPKPDGGNILVYVKRVGDAVKIGVMDDGDGIPPERIEKLIAGEESGRGVGIYNITRRLKKIYHISLCIQNRDTGGLDVSMKLPLNGGRYNAESNLG</sequence>
<organism evidence="5 6">
    <name type="scientific">Caproicibacter fermentans</name>
    <dbReference type="NCBI Taxonomy" id="2576756"/>
    <lineage>
        <taxon>Bacteria</taxon>
        <taxon>Bacillati</taxon>
        <taxon>Bacillota</taxon>
        <taxon>Clostridia</taxon>
        <taxon>Eubacteriales</taxon>
        <taxon>Acutalibacteraceae</taxon>
        <taxon>Caproicibacter</taxon>
    </lineage>
</organism>
<dbReference type="InterPro" id="IPR050640">
    <property type="entry name" value="Bact_2-comp_sensor_kinase"/>
</dbReference>
<dbReference type="Pfam" id="PF07695">
    <property type="entry name" value="7TMR-DISM_7TM"/>
    <property type="match status" value="1"/>
</dbReference>
<accession>A0A7G8T677</accession>
<dbReference type="Gene3D" id="3.30.565.10">
    <property type="entry name" value="Histidine kinase-like ATPase, C-terminal domain"/>
    <property type="match status" value="1"/>
</dbReference>
<evidence type="ECO:0000313" key="5">
    <source>
        <dbReference type="EMBL" id="QNK39118.1"/>
    </source>
</evidence>
<dbReference type="GO" id="GO:0016020">
    <property type="term" value="C:membrane"/>
    <property type="evidence" value="ECO:0007669"/>
    <property type="project" value="InterPro"/>
</dbReference>
<feature type="transmembrane region" description="Helical" evidence="3">
    <location>
        <begin position="268"/>
        <end position="293"/>
    </location>
</feature>
<dbReference type="Pfam" id="PF02518">
    <property type="entry name" value="HATPase_c"/>
    <property type="match status" value="1"/>
</dbReference>
<dbReference type="EMBL" id="CP060286">
    <property type="protein sequence ID" value="QNK39118.1"/>
    <property type="molecule type" value="Genomic_DNA"/>
</dbReference>
<feature type="transmembrane region" description="Helical" evidence="3">
    <location>
        <begin position="215"/>
        <end position="233"/>
    </location>
</feature>
<proteinExistence type="predicted"/>
<dbReference type="AlphaFoldDB" id="A0A7G8T677"/>
<name>A0A7G8T677_9FIRM</name>
<dbReference type="Pfam" id="PF06580">
    <property type="entry name" value="His_kinase"/>
    <property type="match status" value="1"/>
</dbReference>
<keyword evidence="3" id="KW-0472">Membrane</keyword>
<evidence type="ECO:0000256" key="2">
    <source>
        <dbReference type="ARBA" id="ARBA00023012"/>
    </source>
</evidence>
<keyword evidence="1 5" id="KW-0808">Transferase</keyword>
<dbReference type="PANTHER" id="PTHR34220">
    <property type="entry name" value="SENSOR HISTIDINE KINASE YPDA"/>
    <property type="match status" value="1"/>
</dbReference>
<reference evidence="5 6" key="1">
    <citation type="submission" date="2020-08" db="EMBL/GenBank/DDBJ databases">
        <title>The isolate Caproiciproducens sp. 7D4C2 produces n-caproate at mildly acidic conditions from hexoses: genome and rBOX comparison with related strains and chain-elongating bacteria.</title>
        <authorList>
            <person name="Esquivel-Elizondo S."/>
            <person name="Bagci C."/>
            <person name="Temovska M."/>
            <person name="Jeon B.S."/>
            <person name="Bessarab I."/>
            <person name="Williams R.B.H."/>
            <person name="Huson D.H."/>
            <person name="Angenent L.T."/>
        </authorList>
    </citation>
    <scope>NUCLEOTIDE SEQUENCE [LARGE SCALE GENOMIC DNA]</scope>
    <source>
        <strain evidence="5 6">7D4C2</strain>
    </source>
</reference>
<dbReference type="KEGG" id="cfem:HCR03_09980"/>
<dbReference type="Proteomes" id="UP000515909">
    <property type="component" value="Chromosome"/>
</dbReference>
<dbReference type="InterPro" id="IPR010559">
    <property type="entry name" value="Sig_transdc_His_kin_internal"/>
</dbReference>
<evidence type="ECO:0000256" key="3">
    <source>
        <dbReference type="SAM" id="Phobius"/>
    </source>
</evidence>
<keyword evidence="3" id="KW-1133">Transmembrane helix</keyword>
<dbReference type="RefSeq" id="WP_187034153.1">
    <property type="nucleotide sequence ID" value="NZ_CP060286.1"/>
</dbReference>
<dbReference type="PANTHER" id="PTHR34220:SF7">
    <property type="entry name" value="SENSOR HISTIDINE KINASE YPDA"/>
    <property type="match status" value="1"/>
</dbReference>
<evidence type="ECO:0000259" key="4">
    <source>
        <dbReference type="PROSITE" id="PS50109"/>
    </source>
</evidence>
<dbReference type="InterPro" id="IPR011623">
    <property type="entry name" value="7TMR_DISM_rcpt_extracell_dom1"/>
</dbReference>
<feature type="transmembrane region" description="Helical" evidence="3">
    <location>
        <begin position="240"/>
        <end position="262"/>
    </location>
</feature>
<dbReference type="SUPFAM" id="SSF55874">
    <property type="entry name" value="ATPase domain of HSP90 chaperone/DNA topoisomerase II/histidine kinase"/>
    <property type="match status" value="1"/>
</dbReference>
<gene>
    <name evidence="5" type="ORF">HCR03_09980</name>
</gene>
<keyword evidence="3" id="KW-0812">Transmembrane</keyword>
<dbReference type="PROSITE" id="PS50109">
    <property type="entry name" value="HIS_KIN"/>
    <property type="match status" value="1"/>
</dbReference>
<feature type="transmembrane region" description="Helical" evidence="3">
    <location>
        <begin position="331"/>
        <end position="348"/>
    </location>
</feature>
<keyword evidence="2" id="KW-0902">Two-component regulatory system</keyword>
<dbReference type="SMART" id="SM00387">
    <property type="entry name" value="HATPase_c"/>
    <property type="match status" value="1"/>
</dbReference>
<dbReference type="InterPro" id="IPR003594">
    <property type="entry name" value="HATPase_dom"/>
</dbReference>
<dbReference type="GO" id="GO:0000155">
    <property type="term" value="F:phosphorelay sensor kinase activity"/>
    <property type="evidence" value="ECO:0007669"/>
    <property type="project" value="InterPro"/>
</dbReference>
<dbReference type="InterPro" id="IPR005467">
    <property type="entry name" value="His_kinase_dom"/>
</dbReference>
<evidence type="ECO:0000256" key="1">
    <source>
        <dbReference type="ARBA" id="ARBA00022777"/>
    </source>
</evidence>
<feature type="transmembrane region" description="Helical" evidence="3">
    <location>
        <begin position="305"/>
        <end position="325"/>
    </location>
</feature>
<evidence type="ECO:0000313" key="6">
    <source>
        <dbReference type="Proteomes" id="UP000515909"/>
    </source>
</evidence>
<feature type="transmembrane region" description="Helical" evidence="3">
    <location>
        <begin position="360"/>
        <end position="381"/>
    </location>
</feature>
<feature type="domain" description="Histidine kinase" evidence="4">
    <location>
        <begin position="535"/>
        <end position="633"/>
    </location>
</feature>
<feature type="transmembrane region" description="Helical" evidence="3">
    <location>
        <begin position="7"/>
        <end position="30"/>
    </location>
</feature>